<protein>
    <recommendedName>
        <fullName evidence="1">RNase H type-1 domain-containing protein</fullName>
    </recommendedName>
</protein>
<dbReference type="Proteomes" id="UP001415857">
    <property type="component" value="Unassembled WGS sequence"/>
</dbReference>
<dbReference type="GO" id="GO:0003676">
    <property type="term" value="F:nucleic acid binding"/>
    <property type="evidence" value="ECO:0007669"/>
    <property type="project" value="InterPro"/>
</dbReference>
<evidence type="ECO:0000259" key="1">
    <source>
        <dbReference type="Pfam" id="PF13456"/>
    </source>
</evidence>
<dbReference type="CDD" id="cd06222">
    <property type="entry name" value="RNase_H_like"/>
    <property type="match status" value="1"/>
</dbReference>
<dbReference type="Gene3D" id="3.30.420.10">
    <property type="entry name" value="Ribonuclease H-like superfamily/Ribonuclease H"/>
    <property type="match status" value="1"/>
</dbReference>
<name>A0AAP0S0Q2_LIQFO</name>
<evidence type="ECO:0000313" key="3">
    <source>
        <dbReference type="Proteomes" id="UP001415857"/>
    </source>
</evidence>
<dbReference type="InterPro" id="IPR002156">
    <property type="entry name" value="RNaseH_domain"/>
</dbReference>
<dbReference type="InterPro" id="IPR012337">
    <property type="entry name" value="RNaseH-like_sf"/>
</dbReference>
<dbReference type="Pfam" id="PF13456">
    <property type="entry name" value="RVT_3"/>
    <property type="match status" value="1"/>
</dbReference>
<dbReference type="GO" id="GO:0004523">
    <property type="term" value="F:RNA-DNA hybrid ribonuclease activity"/>
    <property type="evidence" value="ECO:0007669"/>
    <property type="project" value="InterPro"/>
</dbReference>
<dbReference type="PANTHER" id="PTHR47723:SF19">
    <property type="entry name" value="POLYNUCLEOTIDYL TRANSFERASE, RIBONUCLEASE H-LIKE SUPERFAMILY PROTEIN"/>
    <property type="match status" value="1"/>
</dbReference>
<evidence type="ECO:0000313" key="2">
    <source>
        <dbReference type="EMBL" id="KAK9288861.1"/>
    </source>
</evidence>
<gene>
    <name evidence="2" type="ORF">L1049_017327</name>
</gene>
<feature type="domain" description="RNase H type-1" evidence="1">
    <location>
        <begin position="2"/>
        <end position="74"/>
    </location>
</feature>
<comment type="caution">
    <text evidence="2">The sequence shown here is derived from an EMBL/GenBank/DDBJ whole genome shotgun (WGS) entry which is preliminary data.</text>
</comment>
<dbReference type="AlphaFoldDB" id="A0AAP0S0Q2"/>
<accession>A0AAP0S0Q2</accession>
<dbReference type="EMBL" id="JBBPBK010000003">
    <property type="protein sequence ID" value="KAK9288861.1"/>
    <property type="molecule type" value="Genomic_DNA"/>
</dbReference>
<dbReference type="SUPFAM" id="SSF53098">
    <property type="entry name" value="Ribonuclease H-like"/>
    <property type="match status" value="1"/>
</dbReference>
<reference evidence="2 3" key="1">
    <citation type="journal article" date="2024" name="Plant J.">
        <title>Genome sequences and population genomics reveal climatic adaptation and genomic divergence between two closely related sweetgum species.</title>
        <authorList>
            <person name="Xu W.Q."/>
            <person name="Ren C.Q."/>
            <person name="Zhang X.Y."/>
            <person name="Comes H.P."/>
            <person name="Liu X.H."/>
            <person name="Li Y.G."/>
            <person name="Kettle C.J."/>
            <person name="Jalonen R."/>
            <person name="Gaisberger H."/>
            <person name="Ma Y.Z."/>
            <person name="Qiu Y.X."/>
        </authorList>
    </citation>
    <scope>NUCLEOTIDE SEQUENCE [LARGE SCALE GENOMIC DNA]</scope>
    <source>
        <strain evidence="2">Hangzhou</strain>
    </source>
</reference>
<organism evidence="2 3">
    <name type="scientific">Liquidambar formosana</name>
    <name type="common">Formosan gum</name>
    <dbReference type="NCBI Taxonomy" id="63359"/>
    <lineage>
        <taxon>Eukaryota</taxon>
        <taxon>Viridiplantae</taxon>
        <taxon>Streptophyta</taxon>
        <taxon>Embryophyta</taxon>
        <taxon>Tracheophyta</taxon>
        <taxon>Spermatophyta</taxon>
        <taxon>Magnoliopsida</taxon>
        <taxon>eudicotyledons</taxon>
        <taxon>Gunneridae</taxon>
        <taxon>Pentapetalae</taxon>
        <taxon>Saxifragales</taxon>
        <taxon>Altingiaceae</taxon>
        <taxon>Liquidambar</taxon>
    </lineage>
</organism>
<dbReference type="InterPro" id="IPR044730">
    <property type="entry name" value="RNase_H-like_dom_plant"/>
</dbReference>
<dbReference type="InterPro" id="IPR053151">
    <property type="entry name" value="RNase_H-like"/>
</dbReference>
<dbReference type="PANTHER" id="PTHR47723">
    <property type="entry name" value="OS05G0353850 PROTEIN"/>
    <property type="match status" value="1"/>
</dbReference>
<dbReference type="InterPro" id="IPR036397">
    <property type="entry name" value="RNaseH_sf"/>
</dbReference>
<keyword evidence="3" id="KW-1185">Reference proteome</keyword>
<sequence length="77" mass="8393">MDGSSLGNPEKTNARGLIRNHIGQWIKNYARKLRIMSSLEAEMWGLCDGLDTALKCSISNLIVEVDASVVFSLLPSG</sequence>
<proteinExistence type="predicted"/>